<dbReference type="PaxDb" id="243230-DR_0369"/>
<accession>Q9RXE4</accession>
<name>Q9RXE4_DEIRA</name>
<keyword evidence="1" id="KW-0812">Transmembrane</keyword>
<dbReference type="Proteomes" id="UP000002524">
    <property type="component" value="Chromosome 1"/>
</dbReference>
<evidence type="ECO:0000256" key="1">
    <source>
        <dbReference type="SAM" id="Phobius"/>
    </source>
</evidence>
<keyword evidence="3" id="KW-1185">Reference proteome</keyword>
<keyword evidence="1" id="KW-1133">Transmembrane helix</keyword>
<dbReference type="KEGG" id="dra:DR_0369"/>
<evidence type="ECO:0000313" key="2">
    <source>
        <dbReference type="EMBL" id="AAF09956.1"/>
    </source>
</evidence>
<proteinExistence type="predicted"/>
<organism evidence="2 3">
    <name type="scientific">Deinococcus radiodurans (strain ATCC 13939 / DSM 20539 / JCM 16871 / CCUG 27074 / LMG 4051 / NBRC 15346 / NCIMB 9279 / VKM B-1422 / R1)</name>
    <dbReference type="NCBI Taxonomy" id="243230"/>
    <lineage>
        <taxon>Bacteria</taxon>
        <taxon>Thermotogati</taxon>
        <taxon>Deinococcota</taxon>
        <taxon>Deinococci</taxon>
        <taxon>Deinococcales</taxon>
        <taxon>Deinococcaceae</taxon>
        <taxon>Deinococcus</taxon>
    </lineage>
</organism>
<feature type="transmembrane region" description="Helical" evidence="1">
    <location>
        <begin position="60"/>
        <end position="82"/>
    </location>
</feature>
<dbReference type="EMBL" id="AE000513">
    <property type="protein sequence ID" value="AAF09956.1"/>
    <property type="molecule type" value="Genomic_DNA"/>
</dbReference>
<dbReference type="STRING" id="243230.DR_0369"/>
<dbReference type="PATRIC" id="fig|243230.17.peg.540"/>
<dbReference type="PIR" id="D75527">
    <property type="entry name" value="D75527"/>
</dbReference>
<reference evidence="2 3" key="1">
    <citation type="journal article" date="1999" name="Science">
        <title>Genome sequence of the radioresistant bacterium Deinococcus radiodurans R1.</title>
        <authorList>
            <person name="White O."/>
            <person name="Eisen J.A."/>
            <person name="Heidelberg J.F."/>
            <person name="Hickey E.K."/>
            <person name="Peterson J.D."/>
            <person name="Dodson R.J."/>
            <person name="Haft D.H."/>
            <person name="Gwinn M.L."/>
            <person name="Nelson W.C."/>
            <person name="Richardson D.L."/>
            <person name="Moffat K.S."/>
            <person name="Qin H."/>
            <person name="Jiang L."/>
            <person name="Pamphile W."/>
            <person name="Crosby M."/>
            <person name="Shen M."/>
            <person name="Vamathevan J.J."/>
            <person name="Lam P."/>
            <person name="McDonald L."/>
            <person name="Utterback T."/>
            <person name="Zalewski C."/>
            <person name="Makarova K.S."/>
            <person name="Aravind L."/>
            <person name="Daly M.J."/>
            <person name="Minton K.W."/>
            <person name="Fleischmann R.D."/>
            <person name="Ketchum K.A."/>
            <person name="Nelson K.E."/>
            <person name="Salzberg S."/>
            <person name="Smith H.O."/>
            <person name="Venter J.C."/>
            <person name="Fraser C.M."/>
        </authorList>
    </citation>
    <scope>NUCLEOTIDE SEQUENCE [LARGE SCALE GENOMIC DNA]</scope>
    <source>
        <strain evidence="3">ATCC 13939 / DSM 20539 / JCM 16871 / LMG 4051 / NBRC 15346 / NCIMB 9279 / R1 / VKM B-1422</strain>
    </source>
</reference>
<keyword evidence="1" id="KW-0472">Membrane</keyword>
<dbReference type="HOGENOM" id="CLU_2492692_0_0_0"/>
<sequence>MKLAAGFFGAGMAFLISGLLAGAFPALWSSYRLLQLLYSLGIFRDDVAFAGNFPDPLASAVGRVFLLLSLVSFALAALSYLLKRTP</sequence>
<dbReference type="RefSeq" id="WP_010887014.1">
    <property type="nucleotide sequence ID" value="NC_001263.1"/>
</dbReference>
<dbReference type="EnsemblBacteria" id="AAF09956">
    <property type="protein sequence ID" value="AAF09956"/>
    <property type="gene ID" value="DR_0369"/>
</dbReference>
<gene>
    <name evidence="2" type="ordered locus">DR_0369</name>
</gene>
<dbReference type="GeneID" id="69516601"/>
<dbReference type="InParanoid" id="Q9RXE4"/>
<evidence type="ECO:0000313" key="3">
    <source>
        <dbReference type="Proteomes" id="UP000002524"/>
    </source>
</evidence>
<protein>
    <submittedName>
        <fullName evidence="2">Uncharacterized protein</fullName>
    </submittedName>
</protein>
<dbReference type="AlphaFoldDB" id="Q9RXE4"/>